<keyword evidence="3" id="KW-1185">Reference proteome</keyword>
<comment type="caution">
    <text evidence="2">The sequence shown here is derived from an EMBL/GenBank/DDBJ whole genome shotgun (WGS) entry which is preliminary data.</text>
</comment>
<feature type="region of interest" description="Disordered" evidence="1">
    <location>
        <begin position="283"/>
        <end position="414"/>
    </location>
</feature>
<feature type="compositionally biased region" description="Low complexity" evidence="1">
    <location>
        <begin position="194"/>
        <end position="208"/>
    </location>
</feature>
<sequence>MTAAVVAPRRQPPDPRLLQRCLLLAVLLHIWLVLVFGNATGTAAPGQGVWGSLTVRLLGRSGAEREAPPSPADRSGPVDPTPRTEPAATATPAPPAGEPGTATLKLPEGFRPVERQEVSRPSATAPTPLQLPTADLPAAVGRLDSRADGITPLPSPARLRPADRPPELATLPADLPAPVNRLDGPTAPAPATPLPRATALRPPAATAAESLPTADLPPAVSRLEAPAGAPATPALPRPAELRAAPAPTPAGAALPDTALPPAVQRLETPAADAGRVAPLPRAGELRTPAAPSTAAALPSGQDLPAPVQRLEPAEAAAPVAPLPSTARPGRELAAPGASALPDLSTALPGQVSAPAAPAGPARGDPLASPVAQPGTATGTPDATPRLGPNVPLPPSAAASAPRPPLNLSLPRGDLAARRGPGLVELLPQPPEHKSKLEQSIEDAANKDCRKAYAGAGLLAAVPLAIDAVRGKGCKW</sequence>
<feature type="region of interest" description="Disordered" evidence="1">
    <location>
        <begin position="61"/>
        <end position="105"/>
    </location>
</feature>
<accession>A0ABS8XMH5</accession>
<protein>
    <recommendedName>
        <fullName evidence="4">Meckel syndrome type 1 protein</fullName>
    </recommendedName>
</protein>
<evidence type="ECO:0000256" key="1">
    <source>
        <dbReference type="SAM" id="MobiDB-lite"/>
    </source>
</evidence>
<feature type="region of interest" description="Disordered" evidence="1">
    <location>
        <begin position="144"/>
        <end position="213"/>
    </location>
</feature>
<feature type="compositionally biased region" description="Low complexity" evidence="1">
    <location>
        <begin position="348"/>
        <end position="384"/>
    </location>
</feature>
<dbReference type="RefSeq" id="WP_233394339.1">
    <property type="nucleotide sequence ID" value="NZ_JAJTWT010000011.1"/>
</dbReference>
<evidence type="ECO:0000313" key="3">
    <source>
        <dbReference type="Proteomes" id="UP001201463"/>
    </source>
</evidence>
<name>A0ABS8XMH5_9BURK</name>
<feature type="compositionally biased region" description="Low complexity" evidence="1">
    <location>
        <begin position="287"/>
        <end position="299"/>
    </location>
</feature>
<feature type="region of interest" description="Disordered" evidence="1">
    <location>
        <begin position="114"/>
        <end position="133"/>
    </location>
</feature>
<dbReference type="Proteomes" id="UP001201463">
    <property type="component" value="Unassembled WGS sequence"/>
</dbReference>
<proteinExistence type="predicted"/>
<feature type="compositionally biased region" description="Low complexity" evidence="1">
    <location>
        <begin position="313"/>
        <end position="323"/>
    </location>
</feature>
<reference evidence="2 3" key="1">
    <citation type="submission" date="2021-12" db="EMBL/GenBank/DDBJ databases">
        <title>Genome seq of p7.</title>
        <authorList>
            <person name="Seo T."/>
        </authorList>
    </citation>
    <scope>NUCLEOTIDE SEQUENCE [LARGE SCALE GENOMIC DNA]</scope>
    <source>
        <strain evidence="2 3">P7</strain>
    </source>
</reference>
<evidence type="ECO:0000313" key="2">
    <source>
        <dbReference type="EMBL" id="MCE4539819.1"/>
    </source>
</evidence>
<gene>
    <name evidence="2" type="ORF">LXT12_21450</name>
</gene>
<dbReference type="EMBL" id="JAJTWT010000011">
    <property type="protein sequence ID" value="MCE4539819.1"/>
    <property type="molecule type" value="Genomic_DNA"/>
</dbReference>
<organism evidence="2 3">
    <name type="scientific">Pelomonas caseinilytica</name>
    <dbReference type="NCBI Taxonomy" id="2906763"/>
    <lineage>
        <taxon>Bacteria</taxon>
        <taxon>Pseudomonadati</taxon>
        <taxon>Pseudomonadota</taxon>
        <taxon>Betaproteobacteria</taxon>
        <taxon>Burkholderiales</taxon>
        <taxon>Sphaerotilaceae</taxon>
        <taxon>Roseateles</taxon>
    </lineage>
</organism>
<evidence type="ECO:0008006" key="4">
    <source>
        <dbReference type="Google" id="ProtNLM"/>
    </source>
</evidence>
<feature type="compositionally biased region" description="Low complexity" evidence="1">
    <location>
        <begin position="395"/>
        <end position="411"/>
    </location>
</feature>